<feature type="repeat" description="CHCR" evidence="7">
    <location>
        <begin position="992"/>
        <end position="1137"/>
    </location>
</feature>
<comment type="subcellular location">
    <subcellularLocation>
        <location evidence="6">Cytoplasmic vesicle membrane</location>
        <topology evidence="6">Peripheral membrane protein</topology>
        <orientation evidence="6">Cytoplasmic side</orientation>
    </subcellularLocation>
    <subcellularLocation>
        <location evidence="6">Membrane</location>
        <location evidence="6">Coated pit</location>
        <topology evidence="6">Peripheral membrane protein</topology>
        <orientation evidence="6">Cytoplasmic side</orientation>
    </subcellularLocation>
</comment>
<keyword evidence="2" id="KW-0677">Repeat</keyword>
<dbReference type="GO" id="GO:0030132">
    <property type="term" value="C:clathrin coat of coated pit"/>
    <property type="evidence" value="ECO:0007669"/>
    <property type="project" value="InterPro"/>
</dbReference>
<feature type="domain" description="Clathrin heavy chain linker core motif" evidence="9">
    <location>
        <begin position="344"/>
        <end position="366"/>
    </location>
</feature>
<dbReference type="Pfam" id="PF01394">
    <property type="entry name" value="Clathrin_propel"/>
    <property type="match status" value="1"/>
</dbReference>
<evidence type="ECO:0000256" key="8">
    <source>
        <dbReference type="SAM" id="Coils"/>
    </source>
</evidence>
<keyword evidence="4 6" id="KW-0168">Coated pit</keyword>
<dbReference type="GO" id="GO:0030130">
    <property type="term" value="C:clathrin coat of trans-Golgi network vesicle"/>
    <property type="evidence" value="ECO:0007669"/>
    <property type="project" value="InterPro"/>
</dbReference>
<dbReference type="InterPro" id="IPR011990">
    <property type="entry name" value="TPR-like_helical_dom_sf"/>
</dbReference>
<dbReference type="SMART" id="SM00299">
    <property type="entry name" value="CLH"/>
    <property type="match status" value="7"/>
</dbReference>
<dbReference type="FunFam" id="1.25.40.10:FF:000005">
    <property type="entry name" value="Clathrin heavy chain"/>
    <property type="match status" value="1"/>
</dbReference>
<evidence type="ECO:0000256" key="3">
    <source>
        <dbReference type="ARBA" id="ARBA00023136"/>
    </source>
</evidence>
<dbReference type="PANTHER" id="PTHR10292">
    <property type="entry name" value="CLATHRIN HEAVY CHAIN RELATED"/>
    <property type="match status" value="1"/>
</dbReference>
<comment type="function">
    <text evidence="6">Clathrin is the major protein of the polyhedral coat of coated pits and vesicles.</text>
</comment>
<dbReference type="InterPro" id="IPR022365">
    <property type="entry name" value="Clathrin_H-chain_propeller_rpt"/>
</dbReference>
<feature type="repeat" description="CHCR" evidence="7">
    <location>
        <begin position="1141"/>
        <end position="1282"/>
    </location>
</feature>
<dbReference type="Pfam" id="PF13838">
    <property type="entry name" value="Clathrin_H_link"/>
    <property type="match status" value="1"/>
</dbReference>
<dbReference type="FunFam" id="1.25.40.10:FF:000002">
    <property type="entry name" value="Clathrin heavy chain"/>
    <property type="match status" value="1"/>
</dbReference>
<name>A0A1D2AAS4_AUXPR</name>
<keyword evidence="8" id="KW-0175">Coiled coil</keyword>
<dbReference type="Pfam" id="PF09268">
    <property type="entry name" value="Clathrin-link"/>
    <property type="match status" value="1"/>
</dbReference>
<feature type="repeat" description="CHCR" evidence="7">
    <location>
        <begin position="846"/>
        <end position="985"/>
    </location>
</feature>
<dbReference type="GO" id="GO:0032051">
    <property type="term" value="F:clathrin light chain binding"/>
    <property type="evidence" value="ECO:0007669"/>
    <property type="project" value="InterPro"/>
</dbReference>
<proteinExistence type="inferred from homology"/>
<feature type="repeat" description="CHCR" evidence="7">
    <location>
        <begin position="1436"/>
        <end position="1579"/>
    </location>
</feature>
<dbReference type="GO" id="GO:0009506">
    <property type="term" value="C:plasmodesma"/>
    <property type="evidence" value="ECO:0007669"/>
    <property type="project" value="TreeGrafter"/>
</dbReference>
<dbReference type="PIRSF" id="PIRSF002290">
    <property type="entry name" value="Clathrin_H_chain"/>
    <property type="match status" value="1"/>
</dbReference>
<accession>A0A1D2AAS4</accession>
<sequence>MATGAAPINVREILSLQNLGIQNANITFTNVTLESEKYICVRETSPTNQLVIIDLSNPSSPQRRPITADSALMNPGSQIIALKAAVPGVTGDNLQIFDLAAKAKLKSVQFPQSVVFWKWVSPGRLGLVTATSVYHWDLEGDAPPAKVFDRAANLEGTQIITYRVDAAGRWCVLVGIAPGAPDRPALVKGFMQLYSVDQARSQALEAHAAAFASLALPGRADPVPVIAFAQKTAAAGGAVTSKLHVIELGLPGKTSLKRSAELFFPPEFADDFPVSMQIGDKYGLVYVVTKLGLLFVYDLETATAIFRTRISADPFFIAAPAPSTGGFVAINRRGQVLAGGPAPDAIIPFIAGQLQNVELALALAQRGNLPGAEGLVVQSFQRQYAAGQYREAAETAARSPQGSLRTRETVEAFKRVPAVPGQTSPLLVYFGTVLAREALNAYESVELGRLVLAQGKKPLLDGWWRDGKLSASEELGDLFRGAGDWDAALAVYRAAGAQGKVVEALAAKGDFEELGRYAATTGSQPDYLFLLQSLLRDSPEAAVGLAKAVARQPGPPLDLNTMADLFLQRNAVKEATAFLLDALADDAPAHAALQTKLLEINLVTAPAVADAILGAGGLTRYDRPRIAQLCEKAGLYARALAHYTDLADIKRVLGNARAIDPAALVEYFGTLSAEWALDCLRVLLEADPAANLELVVRVAREYSEQLTVARIVALFEAAGSWDGLYFFLGGVLAGSEDPEVHYKYIEAAARTGQVKEVERVTRESSCYPPDRVKTFLMEANLPDARPLINVCDRHGFVPDLTLYLYKKSMLRYIEGYVQKVSPAKTPAVVGALLDAEADEAFITNLVLSVRSLVPVAELVEAVESRNRLKMLNPLLEQLVSEGSRDPGVHDALGKIIVDANTNPEHFLTTNPYYDSLVVGRFAERRDPGLACVAYKRGQCDEALVACTNKHAMFKLQARYVVERADAGLWESVLGPENASRRQLIDQVVSTALPECKNPEQVSVAVKAFMGADLQAPLIELLEKIVLNNSSFSNNHNLQNLLIITAIKADKARVKDYIHRLDNFDGPAVGEIAVGYELFEEAFEIYKKFGLRAQAIHVLLDHLEDLDRAHEYATKVDEAGVWTELADAYLAHARVSDAIAAYLRAGDTSKHVEVVAKAHESGDYAELTKYLLMVRKRVKDPKVDTEIVHSYARAGDLPALEAFVAAPHLADLRAVGDRCAEEGLHDAARLVFATIPDYGRLASTLVKLHRYQAAVDAARKANSPRTWKEVCYACVEEGEFKLAQLCGLNIIVAADDLAEVAEFYTQRGHADELIALLESGIGLERAHMGIFTELGALYARHRPERLMEHLKLFAPRCNVPALIRVCEELELWRELTFLYVAYDEYDNALGVMVGHAAAAWEHVQFKDVAVKVKAAETLYKGISFYLEEHPELLNDLLKVVESRVDHSRVVDIMRRAGQLPLVKEYLVSVQKNDLQAVNEAVNELLVGEGDAAGLRDSITSYENYDALALAGRLERHEDTEFRRLAALIYKRNLKWHKAVALAKTDKLYEDAMETAAQSGERGIAEDLLRFFVEEGAHDRFAECLDRCRDLVKPDVALEVAWRNGLTDAVMPYLISVLRDYTTKVDTLVHERKEAQEASKLDEEAKKQQEQAANAYLHLNSYLALPAPTSNGAPSPPAFGDAAGFDRF</sequence>
<keyword evidence="5 6" id="KW-0968">Cytoplasmic vesicle</keyword>
<evidence type="ECO:0000256" key="6">
    <source>
        <dbReference type="PIRNR" id="PIRNR002290"/>
    </source>
</evidence>
<feature type="repeat" description="CHCR" evidence="7">
    <location>
        <begin position="550"/>
        <end position="696"/>
    </location>
</feature>
<dbReference type="FunFam" id="1.25.40.10:FF:000001">
    <property type="entry name" value="Clathrin heavy chain"/>
    <property type="match status" value="1"/>
</dbReference>
<dbReference type="InterPro" id="IPR055358">
    <property type="entry name" value="CHCR"/>
</dbReference>
<dbReference type="GO" id="GO:0009507">
    <property type="term" value="C:chloroplast"/>
    <property type="evidence" value="ECO:0007669"/>
    <property type="project" value="TreeGrafter"/>
</dbReference>
<reference evidence="10" key="1">
    <citation type="submission" date="2015-08" db="EMBL/GenBank/DDBJ databases">
        <authorList>
            <person name="Babu N.S."/>
            <person name="Beckwith C.J."/>
            <person name="Beseler K.G."/>
            <person name="Brison A."/>
            <person name="Carone J.V."/>
            <person name="Caskin T.P."/>
            <person name="Diamond M."/>
            <person name="Durham M.E."/>
            <person name="Foxe J.M."/>
            <person name="Go M."/>
            <person name="Henderson B.A."/>
            <person name="Jones I.B."/>
            <person name="McGettigan J.A."/>
            <person name="Micheletti S.J."/>
            <person name="Nasrallah M.E."/>
            <person name="Ortiz D."/>
            <person name="Piller C.R."/>
            <person name="Privatt S.R."/>
            <person name="Schneider S.L."/>
            <person name="Sharp S."/>
            <person name="Smith T.C."/>
            <person name="Stanton J.D."/>
            <person name="Ullery H.E."/>
            <person name="Wilson R.J."/>
            <person name="Serrano M.G."/>
            <person name="Buck G."/>
            <person name="Lee V."/>
            <person name="Wang Y."/>
            <person name="Carvalho R."/>
            <person name="Voegtly L."/>
            <person name="Shi R."/>
            <person name="Duckworth R."/>
            <person name="Johnson A."/>
            <person name="Loviza R."/>
            <person name="Walstead R."/>
            <person name="Shah Z."/>
            <person name="Kiflezghi M."/>
            <person name="Wade K."/>
            <person name="Ball S.L."/>
            <person name="Bradley K.W."/>
            <person name="Asai D.J."/>
            <person name="Bowman C.A."/>
            <person name="Russell D.A."/>
            <person name="Pope W.H."/>
            <person name="Jacobs-Sera D."/>
            <person name="Hendrix R.W."/>
            <person name="Hatfull G.F."/>
        </authorList>
    </citation>
    <scope>NUCLEOTIDE SEQUENCE</scope>
</reference>
<evidence type="ECO:0000256" key="7">
    <source>
        <dbReference type="PROSITE-ProRule" id="PRU01006"/>
    </source>
</evidence>
<dbReference type="InterPro" id="IPR016341">
    <property type="entry name" value="Clathrin_heavy_chain"/>
</dbReference>
<organism evidence="10">
    <name type="scientific">Auxenochlorella protothecoides</name>
    <name type="common">Green microalga</name>
    <name type="synonym">Chlorella protothecoides</name>
    <dbReference type="NCBI Taxonomy" id="3075"/>
    <lineage>
        <taxon>Eukaryota</taxon>
        <taxon>Viridiplantae</taxon>
        <taxon>Chlorophyta</taxon>
        <taxon>core chlorophytes</taxon>
        <taxon>Trebouxiophyceae</taxon>
        <taxon>Chlorellales</taxon>
        <taxon>Chlorellaceae</taxon>
        <taxon>Auxenochlorella</taxon>
    </lineage>
</organism>
<protein>
    <recommendedName>
        <fullName evidence="6">Clathrin heavy chain</fullName>
    </recommendedName>
</protein>
<dbReference type="PROSITE" id="PS50236">
    <property type="entry name" value="CHCR"/>
    <property type="match status" value="7"/>
</dbReference>
<dbReference type="Gene3D" id="1.25.40.730">
    <property type="match status" value="1"/>
</dbReference>
<dbReference type="GO" id="GO:0006898">
    <property type="term" value="P:receptor-mediated endocytosis"/>
    <property type="evidence" value="ECO:0007669"/>
    <property type="project" value="TreeGrafter"/>
</dbReference>
<dbReference type="InterPro" id="IPR000547">
    <property type="entry name" value="Clathrin_H-chain/VPS_repeat"/>
</dbReference>
<dbReference type="InterPro" id="IPR016025">
    <property type="entry name" value="Clathrin_H-chain_N"/>
</dbReference>
<dbReference type="Pfam" id="PF00637">
    <property type="entry name" value="Clathrin"/>
    <property type="match status" value="7"/>
</dbReference>
<dbReference type="EMBL" id="GDKF01002597">
    <property type="protein sequence ID" value="JAT76025.1"/>
    <property type="molecule type" value="Transcribed_RNA"/>
</dbReference>
<dbReference type="GO" id="GO:0071439">
    <property type="term" value="C:clathrin complex"/>
    <property type="evidence" value="ECO:0007669"/>
    <property type="project" value="InterPro"/>
</dbReference>
<dbReference type="PANTHER" id="PTHR10292:SF1">
    <property type="entry name" value="CLATHRIN HEAVY CHAIN"/>
    <property type="match status" value="1"/>
</dbReference>
<evidence type="ECO:0000313" key="10">
    <source>
        <dbReference type="EMBL" id="JAT76025.1"/>
    </source>
</evidence>
<dbReference type="GO" id="GO:0005198">
    <property type="term" value="F:structural molecule activity"/>
    <property type="evidence" value="ECO:0007669"/>
    <property type="project" value="InterPro"/>
</dbReference>
<evidence type="ECO:0000256" key="5">
    <source>
        <dbReference type="ARBA" id="ARBA00023329"/>
    </source>
</evidence>
<feature type="repeat" description="CHCR" evidence="7">
    <location>
        <begin position="1287"/>
        <end position="1433"/>
    </location>
</feature>
<dbReference type="InterPro" id="IPR016024">
    <property type="entry name" value="ARM-type_fold"/>
</dbReference>
<feature type="repeat" description="CHCR" evidence="7">
    <location>
        <begin position="699"/>
        <end position="841"/>
    </location>
</feature>
<keyword evidence="3 6" id="KW-0472">Membrane</keyword>
<comment type="similarity">
    <text evidence="1 6">Belongs to the clathrin heavy chain family.</text>
</comment>
<dbReference type="InterPro" id="IPR015348">
    <property type="entry name" value="Clathrin_H-chain_linker_core"/>
</dbReference>
<gene>
    <name evidence="10" type="ORF">g.62022</name>
</gene>
<dbReference type="GO" id="GO:0006886">
    <property type="term" value="P:intracellular protein transport"/>
    <property type="evidence" value="ECO:0007669"/>
    <property type="project" value="UniProtKB-UniRule"/>
</dbReference>
<dbReference type="Gene3D" id="2.130.10.110">
    <property type="entry name" value="Clathrin heavy-chain terminal domain"/>
    <property type="match status" value="1"/>
</dbReference>
<dbReference type="SUPFAM" id="SSF50989">
    <property type="entry name" value="Clathrin heavy-chain terminal domain"/>
    <property type="match status" value="1"/>
</dbReference>
<feature type="coiled-coil region" evidence="8">
    <location>
        <begin position="1616"/>
        <end position="1649"/>
    </location>
</feature>
<evidence type="ECO:0000256" key="1">
    <source>
        <dbReference type="ARBA" id="ARBA00009535"/>
    </source>
</evidence>
<dbReference type="Gene3D" id="1.25.40.10">
    <property type="entry name" value="Tetratricopeptide repeat domain"/>
    <property type="match status" value="3"/>
</dbReference>
<evidence type="ECO:0000256" key="2">
    <source>
        <dbReference type="ARBA" id="ARBA00022737"/>
    </source>
</evidence>
<evidence type="ECO:0000256" key="4">
    <source>
        <dbReference type="ARBA" id="ARBA00023176"/>
    </source>
</evidence>
<dbReference type="SUPFAM" id="SSF48371">
    <property type="entry name" value="ARM repeat"/>
    <property type="match status" value="5"/>
</dbReference>
<evidence type="ECO:0000259" key="9">
    <source>
        <dbReference type="Pfam" id="PF09268"/>
    </source>
</evidence>